<dbReference type="PANTHER" id="PTHR43391">
    <property type="entry name" value="RETINOL DEHYDROGENASE-RELATED"/>
    <property type="match status" value="1"/>
</dbReference>
<evidence type="ECO:0000256" key="4">
    <source>
        <dbReference type="RuleBase" id="RU000363"/>
    </source>
</evidence>
<evidence type="ECO:0000256" key="1">
    <source>
        <dbReference type="ARBA" id="ARBA00006484"/>
    </source>
</evidence>
<dbReference type="Pfam" id="PF00106">
    <property type="entry name" value="adh_short"/>
    <property type="match status" value="1"/>
</dbReference>
<dbReference type="OrthoDB" id="4220416at2759"/>
<dbReference type="SUPFAM" id="SSF51735">
    <property type="entry name" value="NAD(P)-binding Rossmann-fold domains"/>
    <property type="match status" value="1"/>
</dbReference>
<dbReference type="PANTHER" id="PTHR43391:SF14">
    <property type="entry name" value="DEHYDROGENASE_REDUCTASE SDR FAMILY PROTEIN 7-LIKE"/>
    <property type="match status" value="1"/>
</dbReference>
<name>B6QRR2_TALMQ</name>
<keyword evidence="3" id="KW-0560">Oxidoreductase</keyword>
<dbReference type="AlphaFoldDB" id="B6QRR2"/>
<dbReference type="InterPro" id="IPR036291">
    <property type="entry name" value="NAD(P)-bd_dom_sf"/>
</dbReference>
<sequence length="305" mass="33450">MDAQTINYLNSLPTDYWIQQEAFTKTLHRDEYDAIDPTSPSLSQAGKVIVVTGASQGIGKEGIVRQFARAKPKAIVIAARNADKLEETEALALGIEPTVEIVRVPTDVTSEDSVKNLFDIIQQKFGKADVLVNNAGVSVGHTTVDMMELDDYWQNFEVNVKGVLLMTKYFLRLLGDARGSIVNISSQAAWNEPEVSAGYCLSKLAIVKLCRQMSGRPNLTVVALHPGTIKSDIVPEFFLRFAEDTPALAGGTAVWLTTEEARFMSGRFMSANWCVKELVSRKDEIEQGGLCKVGMIGTVGLDQFK</sequence>
<gene>
    <name evidence="5" type="ORF">PMAA_043650</name>
</gene>
<dbReference type="EMBL" id="DS995904">
    <property type="protein sequence ID" value="EEA20531.1"/>
    <property type="molecule type" value="Genomic_DNA"/>
</dbReference>
<dbReference type="Gene3D" id="3.40.50.720">
    <property type="entry name" value="NAD(P)-binding Rossmann-like Domain"/>
    <property type="match status" value="1"/>
</dbReference>
<comment type="similarity">
    <text evidence="1 4">Belongs to the short-chain dehydrogenases/reductases (SDR) family.</text>
</comment>
<dbReference type="PRINTS" id="PR00081">
    <property type="entry name" value="GDHRDH"/>
</dbReference>
<reference evidence="6" key="1">
    <citation type="journal article" date="2015" name="Genome Announc.">
        <title>Genome sequence of the AIDS-associated pathogen Penicillium marneffei (ATCC18224) and its near taxonomic relative Talaromyces stipitatus (ATCC10500).</title>
        <authorList>
            <person name="Nierman W.C."/>
            <person name="Fedorova-Abrams N.D."/>
            <person name="Andrianopoulos A."/>
        </authorList>
    </citation>
    <scope>NUCLEOTIDE SEQUENCE [LARGE SCALE GENOMIC DNA]</scope>
    <source>
        <strain evidence="6">ATCC 18224 / CBS 334.59 / QM 7333</strain>
    </source>
</reference>
<dbReference type="GO" id="GO:0016491">
    <property type="term" value="F:oxidoreductase activity"/>
    <property type="evidence" value="ECO:0007669"/>
    <property type="project" value="UniProtKB-KW"/>
</dbReference>
<keyword evidence="2" id="KW-0521">NADP</keyword>
<evidence type="ECO:0000313" key="5">
    <source>
        <dbReference type="EMBL" id="EEA20531.1"/>
    </source>
</evidence>
<dbReference type="GO" id="GO:0005829">
    <property type="term" value="C:cytosol"/>
    <property type="evidence" value="ECO:0007669"/>
    <property type="project" value="TreeGrafter"/>
</dbReference>
<protein>
    <submittedName>
        <fullName evidence="5">3-oxoacyl-[acyl-carrier-protein] reductase, putative</fullName>
    </submittedName>
</protein>
<proteinExistence type="inferred from homology"/>
<dbReference type="InterPro" id="IPR002347">
    <property type="entry name" value="SDR_fam"/>
</dbReference>
<accession>B6QRR2</accession>
<dbReference type="Proteomes" id="UP000001294">
    <property type="component" value="Unassembled WGS sequence"/>
</dbReference>
<keyword evidence="6" id="KW-1185">Reference proteome</keyword>
<organism evidence="5 6">
    <name type="scientific">Talaromyces marneffei (strain ATCC 18224 / CBS 334.59 / QM 7333)</name>
    <name type="common">Penicillium marneffei</name>
    <dbReference type="NCBI Taxonomy" id="441960"/>
    <lineage>
        <taxon>Eukaryota</taxon>
        <taxon>Fungi</taxon>
        <taxon>Dikarya</taxon>
        <taxon>Ascomycota</taxon>
        <taxon>Pezizomycotina</taxon>
        <taxon>Eurotiomycetes</taxon>
        <taxon>Eurotiomycetidae</taxon>
        <taxon>Eurotiales</taxon>
        <taxon>Trichocomaceae</taxon>
        <taxon>Talaromyces</taxon>
        <taxon>Talaromyces sect. Talaromyces</taxon>
    </lineage>
</organism>
<dbReference type="VEuPathDB" id="FungiDB:PMAA_043650"/>
<dbReference type="CDD" id="cd05233">
    <property type="entry name" value="SDR_c"/>
    <property type="match status" value="1"/>
</dbReference>
<dbReference type="HOGENOM" id="CLU_010194_8_0_1"/>
<dbReference type="PhylomeDB" id="B6QRR2"/>
<evidence type="ECO:0000256" key="3">
    <source>
        <dbReference type="ARBA" id="ARBA00023002"/>
    </source>
</evidence>
<evidence type="ECO:0000256" key="2">
    <source>
        <dbReference type="ARBA" id="ARBA00022857"/>
    </source>
</evidence>
<evidence type="ECO:0000313" key="6">
    <source>
        <dbReference type="Proteomes" id="UP000001294"/>
    </source>
</evidence>
<dbReference type="PRINTS" id="PR00080">
    <property type="entry name" value="SDRFAMILY"/>
</dbReference>